<reference evidence="1 2" key="1">
    <citation type="submission" date="2024-01" db="EMBL/GenBank/DDBJ databases">
        <title>Genome assemblies of Stephania.</title>
        <authorList>
            <person name="Yang L."/>
        </authorList>
    </citation>
    <scope>NUCLEOTIDE SEQUENCE [LARGE SCALE GENOMIC DNA]</scope>
    <source>
        <strain evidence="1">YNDBR</strain>
        <tissue evidence="1">Leaf</tissue>
    </source>
</reference>
<gene>
    <name evidence="1" type="ORF">Syun_019114</name>
</gene>
<proteinExistence type="predicted"/>
<sequence length="237" mass="27375">MGFNWQDDSKLFKSGDFVPCNRLKRVHHDSGNLGLVCMESQYSSDIIDYPSDSCEMFSEEEEDYFMESKFENDEKGISEVDKSRGNMFLSSASRWYGIYVSAWVWKTPSTRNPHMNGDHELECQLREILKNIFENDVGLINFLPKSKGKQSLAPNMYACNPAMDSSYFQNYGRFKDSRYYNVNGVFGSNAQESWSIMAVRNKVWNASLEWPRAGIGYELRAFEFISLLCNCYVIGKI</sequence>
<dbReference type="EMBL" id="JBBNAF010000008">
    <property type="protein sequence ID" value="KAK9121497.1"/>
    <property type="molecule type" value="Genomic_DNA"/>
</dbReference>
<dbReference type="AlphaFoldDB" id="A0AAP0ITH3"/>
<protein>
    <submittedName>
        <fullName evidence="1">Uncharacterized protein</fullName>
    </submittedName>
</protein>
<evidence type="ECO:0000313" key="1">
    <source>
        <dbReference type="EMBL" id="KAK9121497.1"/>
    </source>
</evidence>
<evidence type="ECO:0000313" key="2">
    <source>
        <dbReference type="Proteomes" id="UP001420932"/>
    </source>
</evidence>
<name>A0AAP0ITH3_9MAGN</name>
<dbReference type="Proteomes" id="UP001420932">
    <property type="component" value="Unassembled WGS sequence"/>
</dbReference>
<keyword evidence="2" id="KW-1185">Reference proteome</keyword>
<organism evidence="1 2">
    <name type="scientific">Stephania yunnanensis</name>
    <dbReference type="NCBI Taxonomy" id="152371"/>
    <lineage>
        <taxon>Eukaryota</taxon>
        <taxon>Viridiplantae</taxon>
        <taxon>Streptophyta</taxon>
        <taxon>Embryophyta</taxon>
        <taxon>Tracheophyta</taxon>
        <taxon>Spermatophyta</taxon>
        <taxon>Magnoliopsida</taxon>
        <taxon>Ranunculales</taxon>
        <taxon>Menispermaceae</taxon>
        <taxon>Menispermoideae</taxon>
        <taxon>Cissampelideae</taxon>
        <taxon>Stephania</taxon>
    </lineage>
</organism>
<comment type="caution">
    <text evidence="1">The sequence shown here is derived from an EMBL/GenBank/DDBJ whole genome shotgun (WGS) entry which is preliminary data.</text>
</comment>
<accession>A0AAP0ITH3</accession>